<evidence type="ECO:0000256" key="1">
    <source>
        <dbReference type="SAM" id="MobiDB-lite"/>
    </source>
</evidence>
<keyword evidence="2" id="KW-1133">Transmembrane helix</keyword>
<sequence length="98" mass="10086">MGQQSSKAAADTGKAAAVKAEPAPSKAVFPARPRKQPADLQLGTPQEDHKAEQFKQAVQILVAAALAARIALAVWTGVGRRFRKGPPPPAAPAAAPSQ</sequence>
<feature type="compositionally biased region" description="Low complexity" evidence="1">
    <location>
        <begin position="7"/>
        <end position="20"/>
    </location>
</feature>
<reference evidence="3 4" key="1">
    <citation type="journal article" date="2024" name="Nat. Commun.">
        <title>Phylogenomics reveals the evolutionary origins of lichenization in chlorophyte algae.</title>
        <authorList>
            <person name="Puginier C."/>
            <person name="Libourel C."/>
            <person name="Otte J."/>
            <person name="Skaloud P."/>
            <person name="Haon M."/>
            <person name="Grisel S."/>
            <person name="Petersen M."/>
            <person name="Berrin J.G."/>
            <person name="Delaux P.M."/>
            <person name="Dal Grande F."/>
            <person name="Keller J."/>
        </authorList>
    </citation>
    <scope>NUCLEOTIDE SEQUENCE [LARGE SCALE GENOMIC DNA]</scope>
    <source>
        <strain evidence="3 4">SAG 2043</strain>
    </source>
</reference>
<dbReference type="Proteomes" id="UP001489004">
    <property type="component" value="Unassembled WGS sequence"/>
</dbReference>
<proteinExistence type="predicted"/>
<protein>
    <submittedName>
        <fullName evidence="3">Uncharacterized protein</fullName>
    </submittedName>
</protein>
<feature type="region of interest" description="Disordered" evidence="1">
    <location>
        <begin position="1"/>
        <end position="49"/>
    </location>
</feature>
<evidence type="ECO:0000256" key="2">
    <source>
        <dbReference type="SAM" id="Phobius"/>
    </source>
</evidence>
<keyword evidence="2" id="KW-0812">Transmembrane</keyword>
<name>A0AAW1PXY2_9CHLO</name>
<organism evidence="3 4">
    <name type="scientific">[Myrmecia] bisecta</name>
    <dbReference type="NCBI Taxonomy" id="41462"/>
    <lineage>
        <taxon>Eukaryota</taxon>
        <taxon>Viridiplantae</taxon>
        <taxon>Chlorophyta</taxon>
        <taxon>core chlorophytes</taxon>
        <taxon>Trebouxiophyceae</taxon>
        <taxon>Trebouxiales</taxon>
        <taxon>Trebouxiaceae</taxon>
        <taxon>Myrmecia</taxon>
    </lineage>
</organism>
<keyword evidence="2" id="KW-0472">Membrane</keyword>
<dbReference type="AlphaFoldDB" id="A0AAW1PXY2"/>
<gene>
    <name evidence="3" type="ORF">WJX72_008153</name>
</gene>
<evidence type="ECO:0000313" key="4">
    <source>
        <dbReference type="Proteomes" id="UP001489004"/>
    </source>
</evidence>
<feature type="transmembrane region" description="Helical" evidence="2">
    <location>
        <begin position="57"/>
        <end position="78"/>
    </location>
</feature>
<dbReference type="EMBL" id="JALJOR010000008">
    <property type="protein sequence ID" value="KAK9813053.1"/>
    <property type="molecule type" value="Genomic_DNA"/>
</dbReference>
<evidence type="ECO:0000313" key="3">
    <source>
        <dbReference type="EMBL" id="KAK9813053.1"/>
    </source>
</evidence>
<keyword evidence="4" id="KW-1185">Reference proteome</keyword>
<accession>A0AAW1PXY2</accession>
<comment type="caution">
    <text evidence="3">The sequence shown here is derived from an EMBL/GenBank/DDBJ whole genome shotgun (WGS) entry which is preliminary data.</text>
</comment>